<keyword evidence="1" id="KW-0812">Transmembrane</keyword>
<dbReference type="RefSeq" id="WP_160973629.1">
    <property type="nucleotide sequence ID" value="NZ_WWEN01000004.1"/>
</dbReference>
<accession>A0A6L8LIS6</accession>
<feature type="transmembrane region" description="Helical" evidence="1">
    <location>
        <begin position="50"/>
        <end position="71"/>
    </location>
</feature>
<feature type="transmembrane region" description="Helical" evidence="1">
    <location>
        <begin position="12"/>
        <end position="29"/>
    </location>
</feature>
<keyword evidence="1" id="KW-0472">Membrane</keyword>
<evidence type="ECO:0008006" key="4">
    <source>
        <dbReference type="Google" id="ProtNLM"/>
    </source>
</evidence>
<organism evidence="2 3">
    <name type="scientific">Thalassovita mangrovi</name>
    <dbReference type="NCBI Taxonomy" id="2692236"/>
    <lineage>
        <taxon>Bacteria</taxon>
        <taxon>Pseudomonadati</taxon>
        <taxon>Pseudomonadota</taxon>
        <taxon>Alphaproteobacteria</taxon>
        <taxon>Rhodobacterales</taxon>
        <taxon>Roseobacteraceae</taxon>
        <taxon>Thalassovita</taxon>
    </lineage>
</organism>
<dbReference type="EMBL" id="WWEN01000004">
    <property type="protein sequence ID" value="MYM55918.1"/>
    <property type="molecule type" value="Genomic_DNA"/>
</dbReference>
<dbReference type="Proteomes" id="UP000479043">
    <property type="component" value="Unassembled WGS sequence"/>
</dbReference>
<name>A0A6L8LIS6_9RHOB</name>
<dbReference type="AlphaFoldDB" id="A0A6L8LIS6"/>
<feature type="transmembrane region" description="Helical" evidence="1">
    <location>
        <begin position="77"/>
        <end position="99"/>
    </location>
</feature>
<evidence type="ECO:0000256" key="1">
    <source>
        <dbReference type="SAM" id="Phobius"/>
    </source>
</evidence>
<keyword evidence="1" id="KW-1133">Transmembrane helix</keyword>
<keyword evidence="3" id="KW-1185">Reference proteome</keyword>
<gene>
    <name evidence="2" type="ORF">GR167_11445</name>
</gene>
<evidence type="ECO:0000313" key="3">
    <source>
        <dbReference type="Proteomes" id="UP000479043"/>
    </source>
</evidence>
<protein>
    <recommendedName>
        <fullName evidence="4">Copper resistance protein D domain-containing protein</fullName>
    </recommendedName>
</protein>
<reference evidence="2 3" key="1">
    <citation type="submission" date="2020-01" db="EMBL/GenBank/DDBJ databases">
        <authorList>
            <person name="Chen S."/>
        </authorList>
    </citation>
    <scope>NUCLEOTIDE SEQUENCE [LARGE SCALE GENOMIC DNA]</scope>
    <source>
        <strain evidence="2 3">GS-10</strain>
    </source>
</reference>
<comment type="caution">
    <text evidence="2">The sequence shown here is derived from an EMBL/GenBank/DDBJ whole genome shotgun (WGS) entry which is preliminary data.</text>
</comment>
<evidence type="ECO:0000313" key="2">
    <source>
        <dbReference type="EMBL" id="MYM55918.1"/>
    </source>
</evidence>
<feature type="transmembrane region" description="Helical" evidence="1">
    <location>
        <begin position="119"/>
        <end position="139"/>
    </location>
</feature>
<proteinExistence type="predicted"/>
<sequence length="142" mass="15002">MIVILKTLHFLSLWAAGGAGAGGWIIQIVHARKGVKPSPEVGQAMRSMALVALIAVIVLWITGSALSFAIYGGFPNIVAFHVKLAAAALVLLGLFGSNLEMLRAMRAKTPPRPQVMSKLAWLVRGSLLIVLVSATLAFSGKM</sequence>